<organism evidence="2 3">
    <name type="scientific">Snuella sedimenti</name>
    <dbReference type="NCBI Taxonomy" id="2798802"/>
    <lineage>
        <taxon>Bacteria</taxon>
        <taxon>Pseudomonadati</taxon>
        <taxon>Bacteroidota</taxon>
        <taxon>Flavobacteriia</taxon>
        <taxon>Flavobacteriales</taxon>
        <taxon>Flavobacteriaceae</taxon>
        <taxon>Snuella</taxon>
    </lineage>
</organism>
<dbReference type="PRINTS" id="PR00368">
    <property type="entry name" value="FADPNR"/>
</dbReference>
<protein>
    <submittedName>
        <fullName evidence="2">NAD(P)-binding domain-containing protein</fullName>
    </submittedName>
</protein>
<name>A0A8J7IZP0_9FLAO</name>
<gene>
    <name evidence="2" type="ORF">JF259_16155</name>
</gene>
<dbReference type="RefSeq" id="WP_199116746.1">
    <property type="nucleotide sequence ID" value="NZ_JAELVQ010000032.1"/>
</dbReference>
<sequence>MNKKIIIIGAGPGGLQLAYYLEKNNMDYLILERANHVGHTFEYFPRHRQLISINKVYTGFDDNEINLRYDWNSLLSDEHAPLFKDYTKDYFPNADHIVNYFRDYAISHNLKIVYDAKVSNISKEDLFRIETENGYVYTCEKLVMAIGVNIPFIPKIKGIENCKTYVDTSVDPEDFINKRVLIIGKGNSGFETADNLVSTASKIHVCSPTPIKLAWKTHFVGHLRAVNNNLLDTYQLKSQNAIIDGDIEEIKEIDGEYHVTVHYGHANNEVEVLIYDDVILCAGFRFDDSMFADNTKPEMTIMNRFPNQKSNWESTNIDGLYFAGAVTQMRDFKKSTSAFIHGFRYNSKCLFHILNEDNNGVNWPSDSVSLNPEVITRKIIENVNRTSALWQQFGFIGDVIVIDNKKATYIHNIPVDYAIDTYCQDKEHYFIVTLEYGHEIFNKSPDIFNVTRVHRNDVENANQSAFLHPIVREYINGLVVNVHHIIEDFENNWKEEDVHIRPLKKFIYMCLKELVPLSL</sequence>
<dbReference type="PANTHER" id="PTHR43539">
    <property type="entry name" value="FLAVIN-BINDING MONOOXYGENASE-LIKE PROTEIN (AFU_ORTHOLOGUE AFUA_4G09220)"/>
    <property type="match status" value="1"/>
</dbReference>
<dbReference type="Proteomes" id="UP000610931">
    <property type="component" value="Unassembled WGS sequence"/>
</dbReference>
<dbReference type="GO" id="GO:0050660">
    <property type="term" value="F:flavin adenine dinucleotide binding"/>
    <property type="evidence" value="ECO:0007669"/>
    <property type="project" value="TreeGrafter"/>
</dbReference>
<dbReference type="AlphaFoldDB" id="A0A8J7IZP0"/>
<evidence type="ECO:0000256" key="1">
    <source>
        <dbReference type="ARBA" id="ARBA00023002"/>
    </source>
</evidence>
<dbReference type="Pfam" id="PF13738">
    <property type="entry name" value="Pyr_redox_3"/>
    <property type="match status" value="1"/>
</dbReference>
<keyword evidence="1" id="KW-0560">Oxidoreductase</keyword>
<proteinExistence type="predicted"/>
<keyword evidence="3" id="KW-1185">Reference proteome</keyword>
<dbReference type="GO" id="GO:0004497">
    <property type="term" value="F:monooxygenase activity"/>
    <property type="evidence" value="ECO:0007669"/>
    <property type="project" value="TreeGrafter"/>
</dbReference>
<dbReference type="PANTHER" id="PTHR43539:SF78">
    <property type="entry name" value="FLAVIN-CONTAINING MONOOXYGENASE"/>
    <property type="match status" value="1"/>
</dbReference>
<dbReference type="PRINTS" id="PR00469">
    <property type="entry name" value="PNDRDTASEII"/>
</dbReference>
<dbReference type="InterPro" id="IPR036188">
    <property type="entry name" value="FAD/NAD-bd_sf"/>
</dbReference>
<evidence type="ECO:0000313" key="3">
    <source>
        <dbReference type="Proteomes" id="UP000610931"/>
    </source>
</evidence>
<reference evidence="2" key="1">
    <citation type="submission" date="2020-12" db="EMBL/GenBank/DDBJ databases">
        <title>Snuella sp. nov., isolated from sediment in Incheon.</title>
        <authorList>
            <person name="Kim W."/>
        </authorList>
    </citation>
    <scope>NUCLEOTIDE SEQUENCE</scope>
    <source>
        <strain evidence="2">CAU 1569</strain>
    </source>
</reference>
<dbReference type="EMBL" id="JAELVQ010000032">
    <property type="protein sequence ID" value="MBJ6369620.1"/>
    <property type="molecule type" value="Genomic_DNA"/>
</dbReference>
<accession>A0A8J7IZP0</accession>
<evidence type="ECO:0000313" key="2">
    <source>
        <dbReference type="EMBL" id="MBJ6369620.1"/>
    </source>
</evidence>
<dbReference type="InterPro" id="IPR050982">
    <property type="entry name" value="Auxin_biosynth/cation_transpt"/>
</dbReference>
<dbReference type="SUPFAM" id="SSF51905">
    <property type="entry name" value="FAD/NAD(P)-binding domain"/>
    <property type="match status" value="1"/>
</dbReference>
<comment type="caution">
    <text evidence="2">The sequence shown here is derived from an EMBL/GenBank/DDBJ whole genome shotgun (WGS) entry which is preliminary data.</text>
</comment>
<dbReference type="Gene3D" id="3.50.50.60">
    <property type="entry name" value="FAD/NAD(P)-binding domain"/>
    <property type="match status" value="2"/>
</dbReference>